<reference evidence="7 8" key="1">
    <citation type="submission" date="2014-04" db="EMBL/GenBank/DDBJ databases">
        <title>Genome evolution of avian class.</title>
        <authorList>
            <person name="Zhang G."/>
            <person name="Li C."/>
        </authorList>
    </citation>
    <scope>NUCLEOTIDE SEQUENCE [LARGE SCALE GENOMIC DNA]</scope>
    <source>
        <strain evidence="7">BGI_AS27</strain>
    </source>
</reference>
<dbReference type="Proteomes" id="UP000053286">
    <property type="component" value="Unassembled WGS sequence"/>
</dbReference>
<keyword evidence="8" id="KW-1185">Reference proteome</keyword>
<feature type="region of interest" description="Disordered" evidence="5">
    <location>
        <begin position="28"/>
        <end position="124"/>
    </location>
</feature>
<dbReference type="InterPro" id="IPR052002">
    <property type="entry name" value="Even-skipped_HD"/>
</dbReference>
<feature type="domain" description="Homeobox" evidence="6">
    <location>
        <begin position="222"/>
        <end position="235"/>
    </location>
</feature>
<sequence length="398" mass="42638">METRKEMVMFLEGTQLGALVGKRVPNLSEAVGSPAPEPQEKMIHRNCLSPRPGPLSSRERGGGGGGGGEDEEEVEVLPGTGTVLPESRSAGAALLSAGQQPPAPEPLSSKGQQSSSDTESDFYEEIEVSCTPDCATGSAEYQHSKGTQLLPMPPAPRPLRGWVPLPAERGAAKSGCVWGHLLSWLTPQLPATGRLVWESEDTTPGSPRVPGGEPGFPPCMHQVWFQNRRMKDKRQRLAMTWPHPADPAFYTYMMSHAAATGNLPYPFPSHLPLPYYSHMGIGATSASAATPFSTPLRPLDTFRVLSHPYPRPELLCAFRHPSLYPAPTHGLSSAGGNPCSCLACHSGQSNGLAQRPSGSDFTCSATTRTDSFLTFTPSVLSKATSVSMDQREEVPLTR</sequence>
<feature type="compositionally biased region" description="Low complexity" evidence="5">
    <location>
        <begin position="89"/>
        <end position="100"/>
    </location>
</feature>
<gene>
    <name evidence="7" type="ORF">AS27_03390</name>
</gene>
<proteinExistence type="inferred from homology"/>
<comment type="subcellular location">
    <subcellularLocation>
        <location evidence="1 4">Nucleus</location>
    </subcellularLocation>
</comment>
<keyword evidence="4 7" id="KW-0371">Homeobox</keyword>
<dbReference type="GO" id="GO:0000981">
    <property type="term" value="F:DNA-binding transcription factor activity, RNA polymerase II-specific"/>
    <property type="evidence" value="ECO:0007669"/>
    <property type="project" value="TreeGrafter"/>
</dbReference>
<dbReference type="PROSITE" id="PS50071">
    <property type="entry name" value="HOMEOBOX_2"/>
    <property type="match status" value="1"/>
</dbReference>
<evidence type="ECO:0000256" key="2">
    <source>
        <dbReference type="ARBA" id="ARBA00022473"/>
    </source>
</evidence>
<evidence type="ECO:0000259" key="6">
    <source>
        <dbReference type="PROSITE" id="PS50071"/>
    </source>
</evidence>
<evidence type="ECO:0000313" key="7">
    <source>
        <dbReference type="EMBL" id="KFM09354.1"/>
    </source>
</evidence>
<dbReference type="InterPro" id="IPR009057">
    <property type="entry name" value="Homeodomain-like_sf"/>
</dbReference>
<evidence type="ECO:0000256" key="3">
    <source>
        <dbReference type="ARBA" id="ARBA00038449"/>
    </source>
</evidence>
<dbReference type="PANTHER" id="PTHR46294">
    <property type="entry name" value="SEGMENTATION PROTEIN EVEN-SKIPPED"/>
    <property type="match status" value="1"/>
</dbReference>
<dbReference type="SUPFAM" id="SSF46689">
    <property type="entry name" value="Homeodomain-like"/>
    <property type="match status" value="1"/>
</dbReference>
<organism evidence="7 8">
    <name type="scientific">Aptenodytes forsteri</name>
    <name type="common">Emperor penguin</name>
    <dbReference type="NCBI Taxonomy" id="9233"/>
    <lineage>
        <taxon>Eukaryota</taxon>
        <taxon>Metazoa</taxon>
        <taxon>Chordata</taxon>
        <taxon>Craniata</taxon>
        <taxon>Vertebrata</taxon>
        <taxon>Euteleostomi</taxon>
        <taxon>Archelosauria</taxon>
        <taxon>Archosauria</taxon>
        <taxon>Dinosauria</taxon>
        <taxon>Saurischia</taxon>
        <taxon>Theropoda</taxon>
        <taxon>Coelurosauria</taxon>
        <taxon>Aves</taxon>
        <taxon>Neognathae</taxon>
        <taxon>Neoaves</taxon>
        <taxon>Aequornithes</taxon>
        <taxon>Sphenisciformes</taxon>
        <taxon>Spheniscidae</taxon>
        <taxon>Aptenodytes</taxon>
    </lineage>
</organism>
<comment type="similarity">
    <text evidence="3">Belongs to the even-skipped homeobox family.</text>
</comment>
<dbReference type="PANTHER" id="PTHR46294:SF2">
    <property type="entry name" value="HOMEOBOX EVEN-SKIPPED HOMOLOG PROTEIN 1"/>
    <property type="match status" value="1"/>
</dbReference>
<keyword evidence="4 7" id="KW-0238">DNA-binding</keyword>
<accession>A0A087R7A0</accession>
<feature type="DNA-binding region" description="Homeobox" evidence="4">
    <location>
        <begin position="224"/>
        <end position="236"/>
    </location>
</feature>
<dbReference type="CDD" id="cd00086">
    <property type="entry name" value="homeodomain"/>
    <property type="match status" value="1"/>
</dbReference>
<evidence type="ECO:0000256" key="4">
    <source>
        <dbReference type="PROSITE-ProRule" id="PRU00108"/>
    </source>
</evidence>
<name>A0A087R7A0_APTFO</name>
<keyword evidence="2" id="KW-0217">Developmental protein</keyword>
<dbReference type="EMBL" id="KL226155">
    <property type="protein sequence ID" value="KFM09354.1"/>
    <property type="molecule type" value="Genomic_DNA"/>
</dbReference>
<dbReference type="GO" id="GO:0000978">
    <property type="term" value="F:RNA polymerase II cis-regulatory region sequence-specific DNA binding"/>
    <property type="evidence" value="ECO:0007669"/>
    <property type="project" value="TreeGrafter"/>
</dbReference>
<evidence type="ECO:0000256" key="5">
    <source>
        <dbReference type="SAM" id="MobiDB-lite"/>
    </source>
</evidence>
<evidence type="ECO:0000256" key="1">
    <source>
        <dbReference type="ARBA" id="ARBA00004123"/>
    </source>
</evidence>
<dbReference type="InterPro" id="IPR001356">
    <property type="entry name" value="HD"/>
</dbReference>
<keyword evidence="4" id="KW-0539">Nucleus</keyword>
<evidence type="ECO:0000313" key="8">
    <source>
        <dbReference type="Proteomes" id="UP000053286"/>
    </source>
</evidence>
<protein>
    <submittedName>
        <fullName evidence="7">Homeobox protein XHOX-3</fullName>
    </submittedName>
</protein>
<dbReference type="GO" id="GO:0005634">
    <property type="term" value="C:nucleus"/>
    <property type="evidence" value="ECO:0007669"/>
    <property type="project" value="UniProtKB-SubCell"/>
</dbReference>
<dbReference type="AlphaFoldDB" id="A0A087R7A0"/>